<dbReference type="InterPro" id="IPR003615">
    <property type="entry name" value="HNH_nuc"/>
</dbReference>
<evidence type="ECO:0000313" key="4">
    <source>
        <dbReference type="Proteomes" id="UP000223968"/>
    </source>
</evidence>
<organism evidence="3 4">
    <name type="scientific">Helicocarpus griseus UAMH5409</name>
    <dbReference type="NCBI Taxonomy" id="1447875"/>
    <lineage>
        <taxon>Eukaryota</taxon>
        <taxon>Fungi</taxon>
        <taxon>Dikarya</taxon>
        <taxon>Ascomycota</taxon>
        <taxon>Pezizomycotina</taxon>
        <taxon>Eurotiomycetes</taxon>
        <taxon>Eurotiomycetidae</taxon>
        <taxon>Onygenales</taxon>
        <taxon>Ajellomycetaceae</taxon>
        <taxon>Helicocarpus</taxon>
    </lineage>
</organism>
<sequence>MRGHQRPFDGATSSFSTRVMRASEYLLAVESEIPANCLETRSANNGCHFGPAEKTELFDPRNGLILSSIVESEFDKGFFVIVPELPEDPTAADITQWQKADVKEYKFKLLDPTCPKASEVVPEIQEPWSSLDGKRLEFRNSFRPRSRYLYFNYCMQITRFTWRQKFQGQHLRERELGKKFWGTPGKYVRRNMLCAFVEEIGHRYDDLLQGAIEEDAALPQGENDDLMVLTAAGQVSIGSDNKTIEERHGIEYASESSGEEDADTDYEENPSEAN</sequence>
<evidence type="ECO:0000256" key="1">
    <source>
        <dbReference type="SAM" id="MobiDB-lite"/>
    </source>
</evidence>
<dbReference type="Pfam" id="PF13391">
    <property type="entry name" value="HNH_2"/>
    <property type="match status" value="1"/>
</dbReference>
<feature type="domain" description="HNH nuclease" evidence="2">
    <location>
        <begin position="49"/>
        <end position="82"/>
    </location>
</feature>
<dbReference type="OrthoDB" id="4171673at2759"/>
<name>A0A2B7WYV0_9EURO</name>
<feature type="compositionally biased region" description="Acidic residues" evidence="1">
    <location>
        <begin position="257"/>
        <end position="274"/>
    </location>
</feature>
<dbReference type="EMBL" id="PDNB01000166">
    <property type="protein sequence ID" value="PGH01855.1"/>
    <property type="molecule type" value="Genomic_DNA"/>
</dbReference>
<keyword evidence="4" id="KW-1185">Reference proteome</keyword>
<feature type="region of interest" description="Disordered" evidence="1">
    <location>
        <begin position="240"/>
        <end position="274"/>
    </location>
</feature>
<dbReference type="STRING" id="1447875.A0A2B7WYV0"/>
<dbReference type="AlphaFoldDB" id="A0A2B7WYV0"/>
<accession>A0A2B7WYV0</accession>
<evidence type="ECO:0000313" key="3">
    <source>
        <dbReference type="EMBL" id="PGH01855.1"/>
    </source>
</evidence>
<protein>
    <recommendedName>
        <fullName evidence="2">HNH nuclease domain-containing protein</fullName>
    </recommendedName>
</protein>
<reference evidence="3 4" key="1">
    <citation type="submission" date="2017-10" db="EMBL/GenBank/DDBJ databases">
        <title>Comparative genomics in systemic dimorphic fungi from Ajellomycetaceae.</title>
        <authorList>
            <person name="Munoz J.F."/>
            <person name="Mcewen J.G."/>
            <person name="Clay O.K."/>
            <person name="Cuomo C.A."/>
        </authorList>
    </citation>
    <scope>NUCLEOTIDE SEQUENCE [LARGE SCALE GENOMIC DNA]</scope>
    <source>
        <strain evidence="3 4">UAMH5409</strain>
    </source>
</reference>
<proteinExistence type="predicted"/>
<evidence type="ECO:0000259" key="2">
    <source>
        <dbReference type="Pfam" id="PF13391"/>
    </source>
</evidence>
<gene>
    <name evidence="3" type="ORF">AJ79_07791</name>
</gene>
<dbReference type="Proteomes" id="UP000223968">
    <property type="component" value="Unassembled WGS sequence"/>
</dbReference>
<comment type="caution">
    <text evidence="3">The sequence shown here is derived from an EMBL/GenBank/DDBJ whole genome shotgun (WGS) entry which is preliminary data.</text>
</comment>